<dbReference type="InterPro" id="IPR036615">
    <property type="entry name" value="Mur_ligase_C_dom_sf"/>
</dbReference>
<dbReference type="Gene3D" id="3.40.50.720">
    <property type="entry name" value="NAD(P)-binding Rossmann-like Domain"/>
    <property type="match status" value="1"/>
</dbReference>
<comment type="catalytic activity">
    <reaction evidence="16 17 18">
        <text>UDP-N-acetyl-alpha-D-muramoyl-L-alanine + D-glutamate + ATP = UDP-N-acetyl-alpha-D-muramoyl-L-alanyl-D-glutamate + ADP + phosphate + H(+)</text>
        <dbReference type="Rhea" id="RHEA:16429"/>
        <dbReference type="ChEBI" id="CHEBI:15378"/>
        <dbReference type="ChEBI" id="CHEBI:29986"/>
        <dbReference type="ChEBI" id="CHEBI:30616"/>
        <dbReference type="ChEBI" id="CHEBI:43474"/>
        <dbReference type="ChEBI" id="CHEBI:83898"/>
        <dbReference type="ChEBI" id="CHEBI:83900"/>
        <dbReference type="ChEBI" id="CHEBI:456216"/>
        <dbReference type="EC" id="6.3.2.9"/>
    </reaction>
</comment>
<dbReference type="InterPro" id="IPR005762">
    <property type="entry name" value="MurD"/>
</dbReference>
<dbReference type="EC" id="6.3.2.9" evidence="5 17"/>
<feature type="binding site" evidence="17">
    <location>
        <begin position="119"/>
        <end position="125"/>
    </location>
    <ligand>
        <name>ATP</name>
        <dbReference type="ChEBI" id="CHEBI:30616"/>
    </ligand>
</feature>
<dbReference type="InterPro" id="IPR036565">
    <property type="entry name" value="Mur-like_cat_sf"/>
</dbReference>
<evidence type="ECO:0000256" key="4">
    <source>
        <dbReference type="ARBA" id="ARBA00010416"/>
    </source>
</evidence>
<evidence type="ECO:0000313" key="22">
    <source>
        <dbReference type="Proteomes" id="UP000053326"/>
    </source>
</evidence>
<keyword evidence="7 17" id="KW-0963">Cytoplasm</keyword>
<keyword evidence="8 17" id="KW-0436">Ligase</keyword>
<evidence type="ECO:0000256" key="9">
    <source>
        <dbReference type="ARBA" id="ARBA00022741"/>
    </source>
</evidence>
<feature type="domain" description="Mur ligase C-terminal" evidence="19">
    <location>
        <begin position="321"/>
        <end position="435"/>
    </location>
</feature>
<feature type="domain" description="Mur ligase central" evidence="20">
    <location>
        <begin position="117"/>
        <end position="299"/>
    </location>
</feature>
<dbReference type="PANTHER" id="PTHR43692:SF1">
    <property type="entry name" value="UDP-N-ACETYLMURAMOYLALANINE--D-GLUTAMATE LIGASE"/>
    <property type="match status" value="1"/>
</dbReference>
<evidence type="ECO:0000256" key="7">
    <source>
        <dbReference type="ARBA" id="ARBA00022490"/>
    </source>
</evidence>
<evidence type="ECO:0000256" key="2">
    <source>
        <dbReference type="ARBA" id="ARBA00004496"/>
    </source>
</evidence>
<dbReference type="SUPFAM" id="SSF51984">
    <property type="entry name" value="MurCD N-terminal domain"/>
    <property type="match status" value="1"/>
</dbReference>
<comment type="pathway">
    <text evidence="3 17 18">Cell wall biogenesis; peptidoglycan biosynthesis.</text>
</comment>
<comment type="function">
    <text evidence="1 17 18">Cell wall formation. Catalyzes the addition of glutamate to the nucleotide precursor UDP-N-acetylmuramoyl-L-alanine (UMA).</text>
</comment>
<dbReference type="Proteomes" id="UP000053326">
    <property type="component" value="Unassembled WGS sequence"/>
</dbReference>
<dbReference type="PANTHER" id="PTHR43692">
    <property type="entry name" value="UDP-N-ACETYLMURAMOYLALANINE--D-GLUTAMATE LIGASE"/>
    <property type="match status" value="1"/>
</dbReference>
<dbReference type="GO" id="GO:0071555">
    <property type="term" value="P:cell wall organization"/>
    <property type="evidence" value="ECO:0007669"/>
    <property type="project" value="UniProtKB-KW"/>
</dbReference>
<dbReference type="SUPFAM" id="SSF53244">
    <property type="entry name" value="MurD-like peptide ligases, peptide-binding domain"/>
    <property type="match status" value="1"/>
</dbReference>
<evidence type="ECO:0000259" key="20">
    <source>
        <dbReference type="Pfam" id="PF08245"/>
    </source>
</evidence>
<keyword evidence="13 17" id="KW-0961">Cell wall biogenesis/degradation</keyword>
<accession>A0A117LBK4</accession>
<dbReference type="NCBIfam" id="TIGR01087">
    <property type="entry name" value="murD"/>
    <property type="match status" value="1"/>
</dbReference>
<evidence type="ECO:0000256" key="10">
    <source>
        <dbReference type="ARBA" id="ARBA00022840"/>
    </source>
</evidence>
<dbReference type="InterPro" id="IPR004101">
    <property type="entry name" value="Mur_ligase_C"/>
</dbReference>
<sequence>MWALSDLRGKKVLVIGLARSGQAAVRFLWEQGAQVTGADQKKESELGPEFQKLLEISATFVTGGYPRVRPEDWDLIVVSPGVPQSIPPIREAERYGIPIWSELELASRLIREPIIAVTGTNGKTTTTALLGYIFEKAGIPAAVAGNIGIPLIREVDRVLHGGRKVNYWIVEVSSFQLERIDRFRPHIAVFLNLTPDHIDRHGDLESYGKIKSRIFANQGADDWAVVNLDDSWLASNMPAVASRVCGFSRQRLPEEGIGVQDGVICYHLKGKREKLCAVATVRMPGPHNLENSLAAAAAALLAGVDKEIIAGALATFPGVPHRLEEVRVLRGVKYINDSKGTNPESVSRALDSFTNPVILIAGGRHKGSDFRELARKVKEKAKALVLIGEAAGIIRQAVSSTGFQNIYDAASLAEGVQIASRLAEPGDVVLLSPACASWDMFRDYEERGECFKKLVNQL</sequence>
<dbReference type="PATRIC" id="fig|85874.4.peg.1399"/>
<keyword evidence="12 17" id="KW-0573">Peptidoglycan synthesis</keyword>
<gene>
    <name evidence="17" type="primary">murD</name>
    <name evidence="21" type="ORF">XD66_0270</name>
</gene>
<keyword evidence="17 18" id="KW-0132">Cell division</keyword>
<evidence type="ECO:0000256" key="13">
    <source>
        <dbReference type="ARBA" id="ARBA00023316"/>
    </source>
</evidence>
<evidence type="ECO:0000256" key="8">
    <source>
        <dbReference type="ARBA" id="ARBA00022598"/>
    </source>
</evidence>
<dbReference type="GO" id="GO:0008764">
    <property type="term" value="F:UDP-N-acetylmuramoylalanine-D-glutamate ligase activity"/>
    <property type="evidence" value="ECO:0007669"/>
    <property type="project" value="UniProtKB-UniRule"/>
</dbReference>
<evidence type="ECO:0000256" key="6">
    <source>
        <dbReference type="ARBA" id="ARBA00015655"/>
    </source>
</evidence>
<comment type="subcellular location">
    <subcellularLocation>
        <location evidence="2 17 18">Cytoplasm</location>
    </subcellularLocation>
</comment>
<reference evidence="22" key="1">
    <citation type="journal article" date="2015" name="MBio">
        <title>Genome-Resolved Metagenomic Analysis Reveals Roles for Candidate Phyla and Other Microbial Community Members in Biogeochemical Transformations in Oil Reservoirs.</title>
        <authorList>
            <person name="Hu P."/>
            <person name="Tom L."/>
            <person name="Singh A."/>
            <person name="Thomas B.C."/>
            <person name="Baker B.J."/>
            <person name="Piceno Y.M."/>
            <person name="Andersen G.L."/>
            <person name="Banfield J.F."/>
        </authorList>
    </citation>
    <scope>NUCLEOTIDE SEQUENCE [LARGE SCALE GENOMIC DNA]</scope>
</reference>
<dbReference type="GO" id="GO:0009252">
    <property type="term" value="P:peptidoglycan biosynthetic process"/>
    <property type="evidence" value="ECO:0007669"/>
    <property type="project" value="UniProtKB-UniRule"/>
</dbReference>
<name>A0A117LBK4_9THEO</name>
<evidence type="ECO:0000256" key="16">
    <source>
        <dbReference type="ARBA" id="ARBA00047632"/>
    </source>
</evidence>
<evidence type="ECO:0000256" key="18">
    <source>
        <dbReference type="RuleBase" id="RU003664"/>
    </source>
</evidence>
<evidence type="ECO:0000256" key="15">
    <source>
        <dbReference type="ARBA" id="ARBA00032324"/>
    </source>
</evidence>
<keyword evidence="17 18" id="KW-0131">Cell cycle</keyword>
<comment type="caution">
    <text evidence="21">The sequence shown here is derived from an EMBL/GenBank/DDBJ whole genome shotgun (WGS) entry which is preliminary data.</text>
</comment>
<dbReference type="UniPathway" id="UPA00219"/>
<evidence type="ECO:0000259" key="19">
    <source>
        <dbReference type="Pfam" id="PF02875"/>
    </source>
</evidence>
<protein>
    <recommendedName>
        <fullName evidence="6 17">UDP-N-acetylmuramoylalanine--D-glutamate ligase</fullName>
        <ecNumber evidence="5 17">6.3.2.9</ecNumber>
    </recommendedName>
    <alternativeName>
        <fullName evidence="15 17">D-glutamic acid-adding enzyme</fullName>
    </alternativeName>
    <alternativeName>
        <fullName evidence="14 17">UDP-N-acetylmuramoyl-L-alanyl-D-glutamate synthetase</fullName>
    </alternativeName>
</protein>
<keyword evidence="11 17" id="KW-0133">Cell shape</keyword>
<dbReference type="EMBL" id="LGFO01000017">
    <property type="protein sequence ID" value="KUK37028.1"/>
    <property type="molecule type" value="Genomic_DNA"/>
</dbReference>
<evidence type="ECO:0000256" key="17">
    <source>
        <dbReference type="HAMAP-Rule" id="MF_00639"/>
    </source>
</evidence>
<dbReference type="Pfam" id="PF21799">
    <property type="entry name" value="MurD-like_N"/>
    <property type="match status" value="1"/>
</dbReference>
<dbReference type="GO" id="GO:0005737">
    <property type="term" value="C:cytoplasm"/>
    <property type="evidence" value="ECO:0007669"/>
    <property type="project" value="UniProtKB-SubCell"/>
</dbReference>
<evidence type="ECO:0000256" key="12">
    <source>
        <dbReference type="ARBA" id="ARBA00022984"/>
    </source>
</evidence>
<dbReference type="SUPFAM" id="SSF53623">
    <property type="entry name" value="MurD-like peptide ligases, catalytic domain"/>
    <property type="match status" value="1"/>
</dbReference>
<evidence type="ECO:0000313" key="21">
    <source>
        <dbReference type="EMBL" id="KUK37028.1"/>
    </source>
</evidence>
<evidence type="ECO:0000256" key="1">
    <source>
        <dbReference type="ARBA" id="ARBA00002734"/>
    </source>
</evidence>
<evidence type="ECO:0000256" key="14">
    <source>
        <dbReference type="ARBA" id="ARBA00030398"/>
    </source>
</evidence>
<evidence type="ECO:0000256" key="5">
    <source>
        <dbReference type="ARBA" id="ARBA00012212"/>
    </source>
</evidence>
<dbReference type="Gene3D" id="3.40.1190.10">
    <property type="entry name" value="Mur-like, catalytic domain"/>
    <property type="match status" value="1"/>
</dbReference>
<comment type="similarity">
    <text evidence="4 17">Belongs to the MurCDEF family.</text>
</comment>
<evidence type="ECO:0000256" key="11">
    <source>
        <dbReference type="ARBA" id="ARBA00022960"/>
    </source>
</evidence>
<organism evidence="21 22">
    <name type="scientific">Thermacetogenium phaeum</name>
    <dbReference type="NCBI Taxonomy" id="85874"/>
    <lineage>
        <taxon>Bacteria</taxon>
        <taxon>Bacillati</taxon>
        <taxon>Bacillota</taxon>
        <taxon>Clostridia</taxon>
        <taxon>Thermoanaerobacterales</taxon>
        <taxon>Thermoanaerobacteraceae</taxon>
        <taxon>Thermacetogenium</taxon>
    </lineage>
</organism>
<dbReference type="Pfam" id="PF02875">
    <property type="entry name" value="Mur_ligase_C"/>
    <property type="match status" value="1"/>
</dbReference>
<dbReference type="GO" id="GO:0008360">
    <property type="term" value="P:regulation of cell shape"/>
    <property type="evidence" value="ECO:0007669"/>
    <property type="project" value="UniProtKB-KW"/>
</dbReference>
<keyword evidence="9 17" id="KW-0547">Nucleotide-binding</keyword>
<evidence type="ECO:0000256" key="3">
    <source>
        <dbReference type="ARBA" id="ARBA00004752"/>
    </source>
</evidence>
<dbReference type="Gene3D" id="3.90.190.20">
    <property type="entry name" value="Mur ligase, C-terminal domain"/>
    <property type="match status" value="1"/>
</dbReference>
<dbReference type="GO" id="GO:0005524">
    <property type="term" value="F:ATP binding"/>
    <property type="evidence" value="ECO:0007669"/>
    <property type="project" value="UniProtKB-UniRule"/>
</dbReference>
<dbReference type="HAMAP" id="MF_00639">
    <property type="entry name" value="MurD"/>
    <property type="match status" value="1"/>
</dbReference>
<dbReference type="GO" id="GO:0051301">
    <property type="term" value="P:cell division"/>
    <property type="evidence" value="ECO:0007669"/>
    <property type="project" value="UniProtKB-KW"/>
</dbReference>
<keyword evidence="10 17" id="KW-0067">ATP-binding</keyword>
<proteinExistence type="inferred from homology"/>
<dbReference type="AlphaFoldDB" id="A0A117LBK4"/>
<dbReference type="Pfam" id="PF08245">
    <property type="entry name" value="Mur_ligase_M"/>
    <property type="match status" value="1"/>
</dbReference>
<dbReference type="InterPro" id="IPR013221">
    <property type="entry name" value="Mur_ligase_cen"/>
</dbReference>